<dbReference type="EMBL" id="JANQDX010000006">
    <property type="protein sequence ID" value="KAL0922251.1"/>
    <property type="molecule type" value="Genomic_DNA"/>
</dbReference>
<dbReference type="PROSITE" id="PS51194">
    <property type="entry name" value="HELICASE_CTER"/>
    <property type="match status" value="1"/>
</dbReference>
<evidence type="ECO:0000259" key="9">
    <source>
        <dbReference type="PROSITE" id="PS51192"/>
    </source>
</evidence>
<protein>
    <recommendedName>
        <fullName evidence="1">RNA helicase</fullName>
        <ecNumber evidence="1">3.6.4.13</ecNumber>
    </recommendedName>
</protein>
<dbReference type="GO" id="GO:0003723">
    <property type="term" value="F:RNA binding"/>
    <property type="evidence" value="ECO:0007669"/>
    <property type="project" value="UniProtKB-KW"/>
</dbReference>
<dbReference type="AlphaFoldDB" id="A0ABD0VHU3"/>
<dbReference type="Proteomes" id="UP001552299">
    <property type="component" value="Unassembled WGS sequence"/>
</dbReference>
<dbReference type="InterPro" id="IPR014014">
    <property type="entry name" value="RNA_helicase_DEAD_Q_motif"/>
</dbReference>
<evidence type="ECO:0000256" key="7">
    <source>
        <dbReference type="PROSITE-ProRule" id="PRU00552"/>
    </source>
</evidence>
<evidence type="ECO:0000256" key="6">
    <source>
        <dbReference type="ARBA" id="ARBA00022884"/>
    </source>
</evidence>
<organism evidence="12 13">
    <name type="scientific">Dendrobium thyrsiflorum</name>
    <name type="common">Pinecone-like raceme dendrobium</name>
    <name type="synonym">Orchid</name>
    <dbReference type="NCBI Taxonomy" id="117978"/>
    <lineage>
        <taxon>Eukaryota</taxon>
        <taxon>Viridiplantae</taxon>
        <taxon>Streptophyta</taxon>
        <taxon>Embryophyta</taxon>
        <taxon>Tracheophyta</taxon>
        <taxon>Spermatophyta</taxon>
        <taxon>Magnoliopsida</taxon>
        <taxon>Liliopsida</taxon>
        <taxon>Asparagales</taxon>
        <taxon>Orchidaceae</taxon>
        <taxon>Epidendroideae</taxon>
        <taxon>Malaxideae</taxon>
        <taxon>Dendrobiinae</taxon>
        <taxon>Dendrobium</taxon>
    </lineage>
</organism>
<feature type="domain" description="Helicase C-terminal" evidence="10">
    <location>
        <begin position="420"/>
        <end position="569"/>
    </location>
</feature>
<evidence type="ECO:0000256" key="2">
    <source>
        <dbReference type="ARBA" id="ARBA00022741"/>
    </source>
</evidence>
<feature type="compositionally biased region" description="Basic and acidic residues" evidence="8">
    <location>
        <begin position="282"/>
        <end position="294"/>
    </location>
</feature>
<dbReference type="CDD" id="cd00268">
    <property type="entry name" value="DEADc"/>
    <property type="match status" value="1"/>
</dbReference>
<dbReference type="CDD" id="cd18787">
    <property type="entry name" value="SF2_C_DEAD"/>
    <property type="match status" value="1"/>
</dbReference>
<evidence type="ECO:0000256" key="8">
    <source>
        <dbReference type="SAM" id="MobiDB-lite"/>
    </source>
</evidence>
<evidence type="ECO:0000256" key="5">
    <source>
        <dbReference type="ARBA" id="ARBA00022840"/>
    </source>
</evidence>
<dbReference type="Gene3D" id="3.40.50.300">
    <property type="entry name" value="P-loop containing nucleotide triphosphate hydrolases"/>
    <property type="match status" value="2"/>
</dbReference>
<dbReference type="InterPro" id="IPR001650">
    <property type="entry name" value="Helicase_C-like"/>
</dbReference>
<feature type="compositionally biased region" description="Acidic residues" evidence="8">
    <location>
        <begin position="295"/>
        <end position="313"/>
    </location>
</feature>
<dbReference type="EC" id="3.6.4.13" evidence="1"/>
<feature type="domain" description="DEAD-box RNA helicase Q" evidence="11">
    <location>
        <begin position="77"/>
        <end position="105"/>
    </location>
</feature>
<accession>A0ABD0VHU3</accession>
<evidence type="ECO:0000259" key="11">
    <source>
        <dbReference type="PROSITE" id="PS51195"/>
    </source>
</evidence>
<evidence type="ECO:0000256" key="4">
    <source>
        <dbReference type="ARBA" id="ARBA00022806"/>
    </source>
</evidence>
<feature type="short sequence motif" description="Q motif" evidence="7">
    <location>
        <begin position="77"/>
        <end position="105"/>
    </location>
</feature>
<keyword evidence="3" id="KW-0378">Hydrolase</keyword>
<dbReference type="InterPro" id="IPR014001">
    <property type="entry name" value="Helicase_ATP-bd"/>
</dbReference>
<dbReference type="GO" id="GO:0005524">
    <property type="term" value="F:ATP binding"/>
    <property type="evidence" value="ECO:0007669"/>
    <property type="project" value="UniProtKB-KW"/>
</dbReference>
<evidence type="ECO:0000313" key="13">
    <source>
        <dbReference type="Proteomes" id="UP001552299"/>
    </source>
</evidence>
<evidence type="ECO:0000256" key="1">
    <source>
        <dbReference type="ARBA" id="ARBA00012552"/>
    </source>
</evidence>
<dbReference type="InterPro" id="IPR044742">
    <property type="entry name" value="DEAD/DEAH_RhlB"/>
</dbReference>
<feature type="region of interest" description="Disordered" evidence="8">
    <location>
        <begin position="282"/>
        <end position="313"/>
    </location>
</feature>
<dbReference type="PROSITE" id="PS51192">
    <property type="entry name" value="HELICASE_ATP_BIND_1"/>
    <property type="match status" value="1"/>
</dbReference>
<keyword evidence="2" id="KW-0547">Nucleotide-binding</keyword>
<dbReference type="InterPro" id="IPR027417">
    <property type="entry name" value="P-loop_NTPase"/>
</dbReference>
<keyword evidence="5" id="KW-0067">ATP-binding</keyword>
<dbReference type="InterPro" id="IPR011545">
    <property type="entry name" value="DEAD/DEAH_box_helicase_dom"/>
</dbReference>
<feature type="domain" description="Helicase ATP-binding" evidence="9">
    <location>
        <begin position="108"/>
        <end position="374"/>
    </location>
</feature>
<name>A0ABD0VHU3_DENTH</name>
<dbReference type="GO" id="GO:0003724">
    <property type="term" value="F:RNA helicase activity"/>
    <property type="evidence" value="ECO:0007669"/>
    <property type="project" value="UniProtKB-EC"/>
</dbReference>
<dbReference type="SUPFAM" id="SSF52540">
    <property type="entry name" value="P-loop containing nucleoside triphosphate hydrolases"/>
    <property type="match status" value="1"/>
</dbReference>
<keyword evidence="13" id="KW-1185">Reference proteome</keyword>
<keyword evidence="4" id="KW-0347">Helicase</keyword>
<evidence type="ECO:0000259" key="10">
    <source>
        <dbReference type="PROSITE" id="PS51194"/>
    </source>
</evidence>
<dbReference type="GO" id="GO:0016787">
    <property type="term" value="F:hydrolase activity"/>
    <property type="evidence" value="ECO:0007669"/>
    <property type="project" value="UniProtKB-KW"/>
</dbReference>
<evidence type="ECO:0000256" key="3">
    <source>
        <dbReference type="ARBA" id="ARBA00022801"/>
    </source>
</evidence>
<dbReference type="Pfam" id="PF00270">
    <property type="entry name" value="DEAD"/>
    <property type="match status" value="1"/>
</dbReference>
<dbReference type="SMART" id="SM00487">
    <property type="entry name" value="DEXDc"/>
    <property type="match status" value="1"/>
</dbReference>
<dbReference type="PANTHER" id="PTHR47958">
    <property type="entry name" value="ATP-DEPENDENT RNA HELICASE DBP3"/>
    <property type="match status" value="1"/>
</dbReference>
<reference evidence="12 13" key="1">
    <citation type="journal article" date="2024" name="Plant Biotechnol. J.">
        <title>Dendrobium thyrsiflorum genome and its molecular insights into genes involved in important horticultural traits.</title>
        <authorList>
            <person name="Chen B."/>
            <person name="Wang J.Y."/>
            <person name="Zheng P.J."/>
            <person name="Li K.L."/>
            <person name="Liang Y.M."/>
            <person name="Chen X.F."/>
            <person name="Zhang C."/>
            <person name="Zhao X."/>
            <person name="He X."/>
            <person name="Zhang G.Q."/>
            <person name="Liu Z.J."/>
            <person name="Xu Q."/>
        </authorList>
    </citation>
    <scope>NUCLEOTIDE SEQUENCE [LARGE SCALE GENOMIC DNA]</scope>
    <source>
        <strain evidence="12">GZMU011</strain>
    </source>
</reference>
<dbReference type="PROSITE" id="PS51195">
    <property type="entry name" value="Q_MOTIF"/>
    <property type="match status" value="1"/>
</dbReference>
<gene>
    <name evidence="12" type="ORF">M5K25_006222</name>
</gene>
<evidence type="ECO:0000313" key="12">
    <source>
        <dbReference type="EMBL" id="KAL0922251.1"/>
    </source>
</evidence>
<comment type="caution">
    <text evidence="12">The sequence shown here is derived from an EMBL/GenBank/DDBJ whole genome shotgun (WGS) entry which is preliminary data.</text>
</comment>
<proteinExistence type="predicted"/>
<dbReference type="SMART" id="SM00490">
    <property type="entry name" value="HELICc"/>
    <property type="match status" value="1"/>
</dbReference>
<dbReference type="Pfam" id="PF00271">
    <property type="entry name" value="Helicase_C"/>
    <property type="match status" value="1"/>
</dbReference>
<sequence length="877" mass="98658">MHSLRHGLLGRHLYLNLTVGGYFGSRRALFIFGRARCFTSLPQMRCHLMARPFSIQPKAVEGDAEGEGGSFFAEEGVSWKSLGISDHLIRALAGVSLHRPSAVQAASITHILTGSDVIVAAETGSGKTHSYLVPLIHNLCGDCDLETSNAKEITEPHRMSLVLCPNVMLCEQVVQMADCLVSDSGKPLLKVAAVCGQRGWPVAEPDILVSTPASLLNYLFAFDPDERRRDRFLRNVKVVVFDEADLLLCGSFQNQIIRIINMLRFDEKLLSQMQSSENHLLKDASTKHESKFGSEDEEQPQLASDQDDENENENDVLDLESSITSVNKIEYPVKDWRRVRKVYVRSKQYIFIAATLPVNGKKTAGGVLKRMFPYAIWVSGDFLHKHNPRLEQRWIEVTTDTQVDALLKAVRSCYGKKPGSFNDDVCRTMVFTNTVAAAESVAKIFRMAEIKCSSYHSESSLEERTNNLIDFRENGGVLVCTDAAARGLDIPNVSHVIQAEFASSAVDFLHRVGRTARAGQSGIVTSLYTDSNRDLVASVHLAVETGQPVENAFSRKRSFRNKIKKRDLILHLERELQLQHLRISPLANKQPHFIVIERKQLSELQHMWSQWSGIQAMLQRRVDETLIDKDFSGCFSSYMKLLRFELINKCRLKLELIAAHISFSHEFVNQLSGSAKRELLNLIYKAEVVDDDSNDFGGFEMCANPLKRKKAEEPMGRPVMSHIRLTIKGIASHLHTSMDNNMCNLSTVAGFPHPIHQLEWEYSRLRILHYPLKWGQHKGRNIGIPTQRERKGPSWLNQHARSTSTFGGTRVFYGTSASSLPVPPFILALHEHGHMQEDIIKVGAINGLLKRLANGAFLGTHFFENFKNNNKDNNNIK</sequence>
<keyword evidence="6" id="KW-0694">RNA-binding</keyword>